<dbReference type="RefSeq" id="WP_105514973.1">
    <property type="nucleotide sequence ID" value="NZ_PVEP01000004.1"/>
</dbReference>
<name>A0A2S8S710_9RHOB</name>
<dbReference type="SMART" id="SM00471">
    <property type="entry name" value="HDc"/>
    <property type="match status" value="1"/>
</dbReference>
<dbReference type="PANTHER" id="PTHR33594:SF1">
    <property type="entry name" value="HD_PDEASE DOMAIN-CONTAINING PROTEIN"/>
    <property type="match status" value="1"/>
</dbReference>
<dbReference type="Gene3D" id="1.10.3210.50">
    <property type="match status" value="1"/>
</dbReference>
<dbReference type="AlphaFoldDB" id="A0A2S8S710"/>
<accession>A0A2S8S710</accession>
<protein>
    <recommendedName>
        <fullName evidence="1">HD domain-containing protein</fullName>
    </recommendedName>
</protein>
<organism evidence="2 3">
    <name type="scientific">Albidovulum denitrificans</name>
    <dbReference type="NCBI Taxonomy" id="404881"/>
    <lineage>
        <taxon>Bacteria</taxon>
        <taxon>Pseudomonadati</taxon>
        <taxon>Pseudomonadota</taxon>
        <taxon>Alphaproteobacteria</taxon>
        <taxon>Rhodobacterales</taxon>
        <taxon>Paracoccaceae</taxon>
        <taxon>Albidovulum</taxon>
    </lineage>
</organism>
<dbReference type="InterPro" id="IPR003607">
    <property type="entry name" value="HD/PDEase_dom"/>
</dbReference>
<dbReference type="SUPFAM" id="SSF109604">
    <property type="entry name" value="HD-domain/PDEase-like"/>
    <property type="match status" value="1"/>
</dbReference>
<gene>
    <name evidence="2" type="ORF">LX70_02135</name>
</gene>
<evidence type="ECO:0000259" key="1">
    <source>
        <dbReference type="PROSITE" id="PS51831"/>
    </source>
</evidence>
<dbReference type="OrthoDB" id="9797344at2"/>
<proteinExistence type="predicted"/>
<dbReference type="PANTHER" id="PTHR33594">
    <property type="entry name" value="SUPERFAMILY HYDROLASE, PUTATIVE (AFU_ORTHOLOGUE AFUA_1G03035)-RELATED"/>
    <property type="match status" value="1"/>
</dbReference>
<feature type="domain" description="HD" evidence="1">
    <location>
        <begin position="26"/>
        <end position="131"/>
    </location>
</feature>
<dbReference type="CDD" id="cd00077">
    <property type="entry name" value="HDc"/>
    <property type="match status" value="1"/>
</dbReference>
<evidence type="ECO:0000313" key="2">
    <source>
        <dbReference type="EMBL" id="PQV56563.1"/>
    </source>
</evidence>
<dbReference type="Proteomes" id="UP000238338">
    <property type="component" value="Unassembled WGS sequence"/>
</dbReference>
<dbReference type="Pfam" id="PF01966">
    <property type="entry name" value="HD"/>
    <property type="match status" value="1"/>
</dbReference>
<dbReference type="InterPro" id="IPR006674">
    <property type="entry name" value="HD_domain"/>
</dbReference>
<keyword evidence="3" id="KW-1185">Reference proteome</keyword>
<dbReference type="PROSITE" id="PS51831">
    <property type="entry name" value="HD"/>
    <property type="match status" value="1"/>
</dbReference>
<comment type="caution">
    <text evidence="2">The sequence shown here is derived from an EMBL/GenBank/DDBJ whole genome shotgun (WGS) entry which is preliminary data.</text>
</comment>
<evidence type="ECO:0000313" key="3">
    <source>
        <dbReference type="Proteomes" id="UP000238338"/>
    </source>
</evidence>
<dbReference type="EMBL" id="PVEP01000004">
    <property type="protein sequence ID" value="PQV56563.1"/>
    <property type="molecule type" value="Genomic_DNA"/>
</dbReference>
<reference evidence="2 3" key="1">
    <citation type="submission" date="2018-02" db="EMBL/GenBank/DDBJ databases">
        <title>Genomic Encyclopedia of Archaeal and Bacterial Type Strains, Phase II (KMG-II): from individual species to whole genera.</title>
        <authorList>
            <person name="Goeker M."/>
        </authorList>
    </citation>
    <scope>NUCLEOTIDE SEQUENCE [LARGE SCALE GENOMIC DNA]</scope>
    <source>
        <strain evidence="2 3">DSM 18921</strain>
    </source>
</reference>
<sequence>MNLSALRAKLRDVVRKMSVGGDSGHDLAHADRVWTHARTIAHGEGVEVTPVLLCAAYLHDLVSVPKNHPKRSRAAMMSASAAGPVMQALGLSPKEIARARHAIEAHSYSGGTPPASTEAKILRDADRLEALGAIGVARCFAVSGALDRPLFHPDDPFARDRAPDDQSYALDHFAVKLLKLPETFLTPTGRKLAEDRAEKMRRYLVDLAGELGSPPPDW</sequence>